<feature type="compositionally biased region" description="Basic and acidic residues" evidence="1">
    <location>
        <begin position="1"/>
        <end position="10"/>
    </location>
</feature>
<keyword evidence="3" id="KW-1185">Reference proteome</keyword>
<dbReference type="GeneID" id="40330455"/>
<name>A0A422N9R3_TRYRA</name>
<feature type="compositionally biased region" description="Pro residues" evidence="1">
    <location>
        <begin position="171"/>
        <end position="181"/>
    </location>
</feature>
<dbReference type="OrthoDB" id="266000at2759"/>
<evidence type="ECO:0000313" key="3">
    <source>
        <dbReference type="Proteomes" id="UP000283634"/>
    </source>
</evidence>
<dbReference type="Proteomes" id="UP000283634">
    <property type="component" value="Unassembled WGS sequence"/>
</dbReference>
<feature type="region of interest" description="Disordered" evidence="1">
    <location>
        <begin position="164"/>
        <end position="187"/>
    </location>
</feature>
<reference evidence="2 3" key="1">
    <citation type="journal article" date="2018" name="BMC Genomics">
        <title>Genomic comparison of Trypanosoma conorhini and Trypanosoma rangeli to Trypanosoma cruzi strains of high and low virulence.</title>
        <authorList>
            <person name="Bradwell K.R."/>
            <person name="Koparde V.N."/>
            <person name="Matveyev A.V."/>
            <person name="Serrano M.G."/>
            <person name="Alves J.M."/>
            <person name="Parikh H."/>
            <person name="Huang B."/>
            <person name="Lee V."/>
            <person name="Espinosa-Alvarez O."/>
            <person name="Ortiz P.A."/>
            <person name="Costa-Martins A.G."/>
            <person name="Teixeira M.M."/>
            <person name="Buck G.A."/>
        </authorList>
    </citation>
    <scope>NUCLEOTIDE SEQUENCE [LARGE SCALE GENOMIC DNA]</scope>
    <source>
        <strain evidence="2 3">AM80</strain>
    </source>
</reference>
<gene>
    <name evidence="2" type="ORF">TraAM80_06522</name>
</gene>
<dbReference type="RefSeq" id="XP_029236792.1">
    <property type="nucleotide sequence ID" value="XM_029383364.1"/>
</dbReference>
<comment type="caution">
    <text evidence="2">The sequence shown here is derived from an EMBL/GenBank/DDBJ whole genome shotgun (WGS) entry which is preliminary data.</text>
</comment>
<organism evidence="2 3">
    <name type="scientific">Trypanosoma rangeli</name>
    <dbReference type="NCBI Taxonomy" id="5698"/>
    <lineage>
        <taxon>Eukaryota</taxon>
        <taxon>Discoba</taxon>
        <taxon>Euglenozoa</taxon>
        <taxon>Kinetoplastea</taxon>
        <taxon>Metakinetoplastina</taxon>
        <taxon>Trypanosomatida</taxon>
        <taxon>Trypanosomatidae</taxon>
        <taxon>Trypanosoma</taxon>
        <taxon>Herpetosoma</taxon>
    </lineage>
</organism>
<evidence type="ECO:0000313" key="2">
    <source>
        <dbReference type="EMBL" id="RNF02229.1"/>
    </source>
</evidence>
<sequence>MSLATSHEKISGQTSAGEPVLFGDVTNTPSWKTARAARETLRSSQFCARTRVVTAAAAASMSAPERGKKISSSPNEIVVEATGHTLQKGGGSVVEENQLSNAMPVILRAEKKFSSQKWTQRPLKFLQKYLFLRHFNAMPSAPGKNKCLTSAPFRPVPVCASVKGAEGSGLSPPPPPPPPPSSEGDEGNVAVRFVRSRCFHAPASCVSFNEGVLCTGEPKSSDGGGSSVNTSTKVGADRCVSADLQRCEGELPVFVGRPFDKDVDFPPPTEMGVNGRKEVEQMAASLNSIGDCQRNFRGCSAIGEVFSPTDGVGIGVITPIDDEEVLIELEGPTTPARHSASALTGANKASPLEKNITGRMSNEPFTRGGPTSNFMRQPSSLLEWSGVLTEGNINHAMVSFAVDHCRNLDESFHAFEGFLSSYFLEQFKVYEAAVLEAAFVMGYIHMVAIPMMKLLEVDDRRTMCMRRDIYIRGLIERFVVELPGKRKTKLPTLLRLFNFRHERRGQPARQGETRAIRQAGRSYSTRGVGHSLGRREYEVRTMGKSARAKREEEGTESKLLPRTPPRSSRYHVHRTFLSVPRNRTPKRSPRDDEMMDIEKLTSTFPRPRG</sequence>
<dbReference type="AlphaFoldDB" id="A0A422N9R3"/>
<feature type="compositionally biased region" description="Polar residues" evidence="1">
    <location>
        <begin position="600"/>
        <end position="609"/>
    </location>
</feature>
<dbReference type="VEuPathDB" id="TriTrypDB:TRSC58_01164"/>
<feature type="region of interest" description="Disordered" evidence="1">
    <location>
        <begin position="1"/>
        <end position="23"/>
    </location>
</feature>
<evidence type="ECO:0000256" key="1">
    <source>
        <dbReference type="SAM" id="MobiDB-lite"/>
    </source>
</evidence>
<dbReference type="OMA" id="NINHWIM"/>
<accession>A0A422N9R3</accession>
<feature type="compositionally biased region" description="Basic and acidic residues" evidence="1">
    <location>
        <begin position="588"/>
        <end position="599"/>
    </location>
</feature>
<feature type="region of interest" description="Disordered" evidence="1">
    <location>
        <begin position="540"/>
        <end position="609"/>
    </location>
</feature>
<protein>
    <submittedName>
        <fullName evidence="2">Uncharacterized protein</fullName>
    </submittedName>
</protein>
<dbReference type="EMBL" id="MKGL01000240">
    <property type="protein sequence ID" value="RNF02229.1"/>
    <property type="molecule type" value="Genomic_DNA"/>
</dbReference>
<proteinExistence type="predicted"/>